<accession>A0A6C0AF15</accession>
<protein>
    <submittedName>
        <fullName evidence="1">Uncharacterized protein</fullName>
    </submittedName>
</protein>
<dbReference type="EMBL" id="MN740595">
    <property type="protein sequence ID" value="QHS78276.1"/>
    <property type="molecule type" value="Genomic_DNA"/>
</dbReference>
<proteinExistence type="predicted"/>
<organism evidence="1">
    <name type="scientific">viral metagenome</name>
    <dbReference type="NCBI Taxonomy" id="1070528"/>
    <lineage>
        <taxon>unclassified sequences</taxon>
        <taxon>metagenomes</taxon>
        <taxon>organismal metagenomes</taxon>
    </lineage>
</organism>
<dbReference type="AlphaFoldDB" id="A0A6C0AF15"/>
<sequence length="78" mass="8869">MFCCRKANLDIVDGSIKIDIPIEITDKINIDIKTEIDIIEQKIEVEISSEETKIDLEISPKNIDITLTHDDKIIVSTE</sequence>
<reference evidence="1" key="1">
    <citation type="journal article" date="2020" name="Nature">
        <title>Giant virus diversity and host interactions through global metagenomics.</title>
        <authorList>
            <person name="Schulz F."/>
            <person name="Roux S."/>
            <person name="Paez-Espino D."/>
            <person name="Jungbluth S."/>
            <person name="Walsh D.A."/>
            <person name="Denef V.J."/>
            <person name="McMahon K.D."/>
            <person name="Konstantinidis K.T."/>
            <person name="Eloe-Fadrosh E.A."/>
            <person name="Kyrpides N.C."/>
            <person name="Woyke T."/>
        </authorList>
    </citation>
    <scope>NUCLEOTIDE SEQUENCE</scope>
    <source>
        <strain evidence="1">GVMAG-S-1021933-23</strain>
    </source>
</reference>
<name>A0A6C0AF15_9ZZZZ</name>
<evidence type="ECO:0000313" key="1">
    <source>
        <dbReference type="EMBL" id="QHS78276.1"/>
    </source>
</evidence>